<evidence type="ECO:0008006" key="2">
    <source>
        <dbReference type="Google" id="ProtNLM"/>
    </source>
</evidence>
<accession>A0AAW2LN40</accession>
<name>A0AAW2LN40_SESRA</name>
<dbReference type="PANTHER" id="PTHR11439">
    <property type="entry name" value="GAG-POL-RELATED RETROTRANSPOSON"/>
    <property type="match status" value="1"/>
</dbReference>
<proteinExistence type="predicted"/>
<comment type="caution">
    <text evidence="1">The sequence shown here is derived from an EMBL/GenBank/DDBJ whole genome shotgun (WGS) entry which is preliminary data.</text>
</comment>
<evidence type="ECO:0000313" key="1">
    <source>
        <dbReference type="EMBL" id="KAL0320491.1"/>
    </source>
</evidence>
<organism evidence="1">
    <name type="scientific">Sesamum radiatum</name>
    <name type="common">Black benniseed</name>
    <dbReference type="NCBI Taxonomy" id="300843"/>
    <lineage>
        <taxon>Eukaryota</taxon>
        <taxon>Viridiplantae</taxon>
        <taxon>Streptophyta</taxon>
        <taxon>Embryophyta</taxon>
        <taxon>Tracheophyta</taxon>
        <taxon>Spermatophyta</taxon>
        <taxon>Magnoliopsida</taxon>
        <taxon>eudicotyledons</taxon>
        <taxon>Gunneridae</taxon>
        <taxon>Pentapetalae</taxon>
        <taxon>asterids</taxon>
        <taxon>lamiids</taxon>
        <taxon>Lamiales</taxon>
        <taxon>Pedaliaceae</taxon>
        <taxon>Sesamum</taxon>
    </lineage>
</organism>
<dbReference type="EMBL" id="JACGWJ010000024">
    <property type="protein sequence ID" value="KAL0320491.1"/>
    <property type="molecule type" value="Genomic_DNA"/>
</dbReference>
<protein>
    <recommendedName>
        <fullName evidence="2">Copia protein</fullName>
    </recommendedName>
</protein>
<dbReference type="PANTHER" id="PTHR11439:SF470">
    <property type="entry name" value="CYSTEINE-RICH RLK (RECEPTOR-LIKE PROTEIN KINASE) 8"/>
    <property type="match status" value="1"/>
</dbReference>
<reference evidence="1" key="2">
    <citation type="journal article" date="2024" name="Plant">
        <title>Genomic evolution and insights into agronomic trait innovations of Sesamum species.</title>
        <authorList>
            <person name="Miao H."/>
            <person name="Wang L."/>
            <person name="Qu L."/>
            <person name="Liu H."/>
            <person name="Sun Y."/>
            <person name="Le M."/>
            <person name="Wang Q."/>
            <person name="Wei S."/>
            <person name="Zheng Y."/>
            <person name="Lin W."/>
            <person name="Duan Y."/>
            <person name="Cao H."/>
            <person name="Xiong S."/>
            <person name="Wang X."/>
            <person name="Wei L."/>
            <person name="Li C."/>
            <person name="Ma Q."/>
            <person name="Ju M."/>
            <person name="Zhao R."/>
            <person name="Li G."/>
            <person name="Mu C."/>
            <person name="Tian Q."/>
            <person name="Mei H."/>
            <person name="Zhang T."/>
            <person name="Gao T."/>
            <person name="Zhang H."/>
        </authorList>
    </citation>
    <scope>NUCLEOTIDE SEQUENCE</scope>
    <source>
        <strain evidence="1">G02</strain>
    </source>
</reference>
<dbReference type="AlphaFoldDB" id="A0AAW2LN40"/>
<gene>
    <name evidence="1" type="ORF">Sradi_5310600</name>
</gene>
<sequence>MGTTVCELTWIVYLLPDFGVQIPTPIPFLCDNQAALHIVANPVFHERTKYLEIDCHLIRDKFREGLITPSHVSSRNQLADIFTKSLPGPLFHSLLSKLALVNIDARPACGGDVGDCGLLVRHHISQEQSP</sequence>
<reference evidence="1" key="1">
    <citation type="submission" date="2020-06" db="EMBL/GenBank/DDBJ databases">
        <authorList>
            <person name="Li T."/>
            <person name="Hu X."/>
            <person name="Zhang T."/>
            <person name="Song X."/>
            <person name="Zhang H."/>
            <person name="Dai N."/>
            <person name="Sheng W."/>
            <person name="Hou X."/>
            <person name="Wei L."/>
        </authorList>
    </citation>
    <scope>NUCLEOTIDE SEQUENCE</scope>
    <source>
        <strain evidence="1">G02</strain>
        <tissue evidence="1">Leaf</tissue>
    </source>
</reference>
<dbReference type="CDD" id="cd09272">
    <property type="entry name" value="RNase_HI_RT_Ty1"/>
    <property type="match status" value="1"/>
</dbReference>